<dbReference type="InterPro" id="IPR051552">
    <property type="entry name" value="HptR"/>
</dbReference>
<evidence type="ECO:0000256" key="4">
    <source>
        <dbReference type="ARBA" id="ARBA00023012"/>
    </source>
</evidence>
<dbReference type="InterPro" id="IPR009057">
    <property type="entry name" value="Homeodomain-like_sf"/>
</dbReference>
<dbReference type="RefSeq" id="WP_068661808.1">
    <property type="nucleotide sequence ID" value="NZ_LYPB01000039.1"/>
</dbReference>
<dbReference type="PRINTS" id="PR00032">
    <property type="entry name" value="HTHARAC"/>
</dbReference>
<evidence type="ECO:0000259" key="9">
    <source>
        <dbReference type="PROSITE" id="PS01124"/>
    </source>
</evidence>
<comment type="subcellular location">
    <subcellularLocation>
        <location evidence="1">Cytoplasm</location>
    </subcellularLocation>
</comment>
<dbReference type="OrthoDB" id="342399at2"/>
<dbReference type="Pfam" id="PF12833">
    <property type="entry name" value="HTH_18"/>
    <property type="match status" value="1"/>
</dbReference>
<evidence type="ECO:0000256" key="6">
    <source>
        <dbReference type="ARBA" id="ARBA00023125"/>
    </source>
</evidence>
<dbReference type="InterPro" id="IPR011006">
    <property type="entry name" value="CheY-like_superfamily"/>
</dbReference>
<keyword evidence="12" id="KW-1185">Reference proteome</keyword>
<dbReference type="InterPro" id="IPR020449">
    <property type="entry name" value="Tscrpt_reg_AraC-type_HTH"/>
</dbReference>
<proteinExistence type="predicted"/>
<dbReference type="PANTHER" id="PTHR42713">
    <property type="entry name" value="HISTIDINE KINASE-RELATED"/>
    <property type="match status" value="1"/>
</dbReference>
<keyword evidence="3 8" id="KW-0597">Phosphoprotein</keyword>
<dbReference type="CDD" id="cd17536">
    <property type="entry name" value="REC_YesN-like"/>
    <property type="match status" value="1"/>
</dbReference>
<dbReference type="EMBL" id="LYPB01000039">
    <property type="protein sequence ID" value="OAS23575.1"/>
    <property type="molecule type" value="Genomic_DNA"/>
</dbReference>
<dbReference type="SUPFAM" id="SSF52172">
    <property type="entry name" value="CheY-like"/>
    <property type="match status" value="1"/>
</dbReference>
<gene>
    <name evidence="11" type="ORF">A8708_25790</name>
</gene>
<keyword evidence="5" id="KW-0805">Transcription regulation</keyword>
<evidence type="ECO:0000256" key="1">
    <source>
        <dbReference type="ARBA" id="ARBA00004496"/>
    </source>
</evidence>
<dbReference type="Proteomes" id="UP000078454">
    <property type="component" value="Unassembled WGS sequence"/>
</dbReference>
<organism evidence="11 12">
    <name type="scientific">Paenibacillus oryzisoli</name>
    <dbReference type="NCBI Taxonomy" id="1850517"/>
    <lineage>
        <taxon>Bacteria</taxon>
        <taxon>Bacillati</taxon>
        <taxon>Bacillota</taxon>
        <taxon>Bacilli</taxon>
        <taxon>Bacillales</taxon>
        <taxon>Paenibacillaceae</taxon>
        <taxon>Paenibacillus</taxon>
    </lineage>
</organism>
<dbReference type="PROSITE" id="PS50110">
    <property type="entry name" value="RESPONSE_REGULATORY"/>
    <property type="match status" value="1"/>
</dbReference>
<evidence type="ECO:0000313" key="11">
    <source>
        <dbReference type="EMBL" id="OAS23575.1"/>
    </source>
</evidence>
<dbReference type="SMART" id="SM00448">
    <property type="entry name" value="REC"/>
    <property type="match status" value="1"/>
</dbReference>
<dbReference type="SMART" id="SM00342">
    <property type="entry name" value="HTH_ARAC"/>
    <property type="match status" value="1"/>
</dbReference>
<dbReference type="GO" id="GO:0000160">
    <property type="term" value="P:phosphorelay signal transduction system"/>
    <property type="evidence" value="ECO:0007669"/>
    <property type="project" value="UniProtKB-KW"/>
</dbReference>
<evidence type="ECO:0000256" key="5">
    <source>
        <dbReference type="ARBA" id="ARBA00023015"/>
    </source>
</evidence>
<evidence type="ECO:0000259" key="10">
    <source>
        <dbReference type="PROSITE" id="PS50110"/>
    </source>
</evidence>
<evidence type="ECO:0000256" key="7">
    <source>
        <dbReference type="ARBA" id="ARBA00023163"/>
    </source>
</evidence>
<evidence type="ECO:0000313" key="12">
    <source>
        <dbReference type="Proteomes" id="UP000078454"/>
    </source>
</evidence>
<dbReference type="STRING" id="1850517.A8708_25790"/>
<protein>
    <recommendedName>
        <fullName evidence="13">DNA-binding response regulator</fullName>
    </recommendedName>
</protein>
<evidence type="ECO:0008006" key="13">
    <source>
        <dbReference type="Google" id="ProtNLM"/>
    </source>
</evidence>
<dbReference type="Gene3D" id="3.40.50.2300">
    <property type="match status" value="1"/>
</dbReference>
<evidence type="ECO:0000256" key="8">
    <source>
        <dbReference type="PROSITE-ProRule" id="PRU00169"/>
    </source>
</evidence>
<feature type="domain" description="HTH araC/xylS-type" evidence="9">
    <location>
        <begin position="413"/>
        <end position="511"/>
    </location>
</feature>
<dbReference type="GO" id="GO:0005737">
    <property type="term" value="C:cytoplasm"/>
    <property type="evidence" value="ECO:0007669"/>
    <property type="project" value="UniProtKB-SubCell"/>
</dbReference>
<dbReference type="Gene3D" id="1.10.10.60">
    <property type="entry name" value="Homeodomain-like"/>
    <property type="match status" value="2"/>
</dbReference>
<comment type="caution">
    <text evidence="11">The sequence shown here is derived from an EMBL/GenBank/DDBJ whole genome shotgun (WGS) entry which is preliminary data.</text>
</comment>
<feature type="modified residue" description="4-aspartylphosphate" evidence="8">
    <location>
        <position position="55"/>
    </location>
</feature>
<dbReference type="GO" id="GO:0043565">
    <property type="term" value="F:sequence-specific DNA binding"/>
    <property type="evidence" value="ECO:0007669"/>
    <property type="project" value="InterPro"/>
</dbReference>
<dbReference type="GO" id="GO:0003700">
    <property type="term" value="F:DNA-binding transcription factor activity"/>
    <property type="evidence" value="ECO:0007669"/>
    <property type="project" value="InterPro"/>
</dbReference>
<keyword evidence="6" id="KW-0238">DNA-binding</keyword>
<dbReference type="InterPro" id="IPR018060">
    <property type="entry name" value="HTH_AraC"/>
</dbReference>
<dbReference type="PANTHER" id="PTHR42713:SF3">
    <property type="entry name" value="TRANSCRIPTIONAL REGULATORY PROTEIN HPTR"/>
    <property type="match status" value="1"/>
</dbReference>
<keyword evidence="4" id="KW-0902">Two-component regulatory system</keyword>
<dbReference type="SUPFAM" id="SSF46689">
    <property type="entry name" value="Homeodomain-like"/>
    <property type="match status" value="1"/>
</dbReference>
<reference evidence="11 12" key="1">
    <citation type="submission" date="2016-05" db="EMBL/GenBank/DDBJ databases">
        <title>Paenibacillus sp. 1ZS3-15 nov., isolated from the rhizosphere soil.</title>
        <authorList>
            <person name="Zhang X.X."/>
            <person name="Zhang J."/>
        </authorList>
    </citation>
    <scope>NUCLEOTIDE SEQUENCE [LARGE SCALE GENOMIC DNA]</scope>
    <source>
        <strain evidence="11 12">1ZS3-15</strain>
    </source>
</reference>
<keyword evidence="7" id="KW-0804">Transcription</keyword>
<dbReference type="InterPro" id="IPR001789">
    <property type="entry name" value="Sig_transdc_resp-reg_receiver"/>
</dbReference>
<sequence>MLKVLLVDDEPVIRAGLAQLIPWEKYGYTIVAKAKNGEQALQLILADMPDVIITDIRMPRMDGLQLIQALREEHNLQTPVIVLTGFNEFDYARQAIRYQVRDYLLKPVDKEELIIALSRIRSSFNIDHALPVDSHSRNAIQLLLRSTTSHDTRIELCQSLKAHYPVLLLVIMLQKHIQPAYTSIHQLLVPVRETFRLSDASLRIYIDADGFIAVLIHPESAHLSKTEEKQLAYALLHAIHDNLDQEAFLSLGPLAHSSEQLADAFGAACAASVYSLYMNRPTVLAYEDMKLLPPFRSHYEYLAFFQQLKESIENNNPQDMERIVTAIFVYFVEQYISPDTIKVHLYRFLLEIEKYVAEMNGDIQPIITAANHIDLTCTTTPIRIQRETFLDTCQQIGTEIAFLRAQQNFGIIDQIELYVSSHYHENMTLKDVAAKFYMNHAYLGQLFRRKKEIHFNEYLHQVRIEEAKRLLRRTDLKIAELAKKVGYNDPAYFSGKFEKHVGVTPTAYKLELQAPRRQ</sequence>
<dbReference type="PROSITE" id="PS01124">
    <property type="entry name" value="HTH_ARAC_FAMILY_2"/>
    <property type="match status" value="1"/>
</dbReference>
<dbReference type="AlphaFoldDB" id="A0A198AR47"/>
<evidence type="ECO:0000256" key="3">
    <source>
        <dbReference type="ARBA" id="ARBA00022553"/>
    </source>
</evidence>
<evidence type="ECO:0000256" key="2">
    <source>
        <dbReference type="ARBA" id="ARBA00022490"/>
    </source>
</evidence>
<keyword evidence="2" id="KW-0963">Cytoplasm</keyword>
<dbReference type="Pfam" id="PF00072">
    <property type="entry name" value="Response_reg"/>
    <property type="match status" value="1"/>
</dbReference>
<feature type="domain" description="Response regulatory" evidence="10">
    <location>
        <begin position="3"/>
        <end position="121"/>
    </location>
</feature>
<accession>A0A198AR47</accession>
<name>A0A198AR47_9BACL</name>